<dbReference type="InterPro" id="IPR002789">
    <property type="entry name" value="HerA_central"/>
</dbReference>
<proteinExistence type="predicted"/>
<dbReference type="Gene3D" id="3.40.50.300">
    <property type="entry name" value="P-loop containing nucleotide triphosphate hydrolases"/>
    <property type="match status" value="2"/>
</dbReference>
<organism evidence="3 4">
    <name type="scientific">Bacillus salitolerans</name>
    <dbReference type="NCBI Taxonomy" id="1437434"/>
    <lineage>
        <taxon>Bacteria</taxon>
        <taxon>Bacillati</taxon>
        <taxon>Bacillota</taxon>
        <taxon>Bacilli</taxon>
        <taxon>Bacillales</taxon>
        <taxon>Bacillaceae</taxon>
        <taxon>Bacillus</taxon>
    </lineage>
</organism>
<dbReference type="Pfam" id="PF01935">
    <property type="entry name" value="DUF87"/>
    <property type="match status" value="1"/>
</dbReference>
<dbReference type="RefSeq" id="WP_377929447.1">
    <property type="nucleotide sequence ID" value="NZ_JBHUEM010000040.1"/>
</dbReference>
<dbReference type="SUPFAM" id="SSF52540">
    <property type="entry name" value="P-loop containing nucleoside triphosphate hydrolases"/>
    <property type="match status" value="1"/>
</dbReference>
<sequence>MISNSDKQKIHNHLKALASPINPQIHSGRTKIQRPPFHWLKIAEIKVDHVEHDDILKEIKNRCKQFTHSLVGIREYVYLRLSNTEHFTVCVEVGIGGPKRSENEIVGIFEGAFPGANLNISTTRELVNSYSYSAAAIGIPPKLDNEELSSSWMNHLFSTLKGHEFSLVICAAPLDQEEVLEGKKRISQERDTFFTNKKISTSNGTSNMVQEGENTNDNSGFNVLIKSSGDSKGYNHSKSETVTKDDTYEFESSDTARYLDLLDQQLDRYDSGQSIGMWQTAIYFATNEEGNLDKMAASISSSLHNEEGVHPFTFVKNEKVLNLLARCEIPGDDSSEDLLRGKLSKLTSVITTDELASLFILPSMELPGYQISSVYDSTVNVPQTGGEIPLGRVLHRSKEINQNFGITPEQLNKHALITGITGSGKTNTIYSLLDSFYLPFLIIEPTKQEYRHLLNKFETLRVYTLGNERVSPVRLNPFYFPEGISLLTHIDSLKAVFTSSFSMYASMPNILEQCLYNIYLKKGWSLHHSTNIYGKTHEEAKEFFPTIKDLYEEVDEYLSKSGYAEEQKSNIRAALLTRLKSLMVGSKGLMLNTTECIDFSELLSTPTVLELEEIADDDDKALIMGVLFIRLAQQLKISRTDSKIDNDLKHITIVEEAHRIFSNQEGKSESQETANIKGKAVEHFSNVLSEIRSMGEGMVIIDQVPTKLAPDAIKNTNLKIVHRIVSVDDAEHMAQALAMKPDQTEFLTRLKKGEAFVFQEGMDKPAHVKMFPFKSTQSFVREDEIMKAAMEYNAFVTNSPGIHPFAELMMEQDQYAMKKIVEVGKKLYHSLLFGELSSIQSYLIYTEKQLLSIAYQNGFDVNEEDQVHFLQSVIQLMIGRLIETDLYFSKIHRIRTKVHYFLKLLTKDRNYIWSEREIQLLELRRKEFIYPLLEEATRRQLYEERTAQCLWSRPSAINGQAYKIASNMMENGIFEKVQTNVDQSAMEHLYQSVKQELQTYMIHPIMSSPQDAQLLSNVLALLIQGSKKANEIQYVMDSFIEKEMEKWTVEYQLQF</sequence>
<protein>
    <submittedName>
        <fullName evidence="3">ATP-binding protein</fullName>
    </submittedName>
</protein>
<dbReference type="InterPro" id="IPR051162">
    <property type="entry name" value="T4SS_component"/>
</dbReference>
<evidence type="ECO:0000313" key="3">
    <source>
        <dbReference type="EMBL" id="MFD1738234.1"/>
    </source>
</evidence>
<feature type="region of interest" description="Disordered" evidence="1">
    <location>
        <begin position="198"/>
        <end position="220"/>
    </location>
</feature>
<dbReference type="GO" id="GO:0005524">
    <property type="term" value="F:ATP binding"/>
    <property type="evidence" value="ECO:0007669"/>
    <property type="project" value="UniProtKB-KW"/>
</dbReference>
<dbReference type="Proteomes" id="UP001597214">
    <property type="component" value="Unassembled WGS sequence"/>
</dbReference>
<keyword evidence="3" id="KW-0547">Nucleotide-binding</keyword>
<evidence type="ECO:0000259" key="2">
    <source>
        <dbReference type="Pfam" id="PF01935"/>
    </source>
</evidence>
<dbReference type="PANTHER" id="PTHR30121">
    <property type="entry name" value="UNCHARACTERIZED PROTEIN YJGR-RELATED"/>
    <property type="match status" value="1"/>
</dbReference>
<keyword evidence="3" id="KW-0067">ATP-binding</keyword>
<evidence type="ECO:0000313" key="4">
    <source>
        <dbReference type="Proteomes" id="UP001597214"/>
    </source>
</evidence>
<dbReference type="EMBL" id="JBHUEM010000040">
    <property type="protein sequence ID" value="MFD1738234.1"/>
    <property type="molecule type" value="Genomic_DNA"/>
</dbReference>
<dbReference type="PANTHER" id="PTHR30121:SF6">
    <property type="entry name" value="SLR6007 PROTEIN"/>
    <property type="match status" value="1"/>
</dbReference>
<accession>A0ABW4LTX2</accession>
<keyword evidence="4" id="KW-1185">Reference proteome</keyword>
<dbReference type="InterPro" id="IPR027417">
    <property type="entry name" value="P-loop_NTPase"/>
</dbReference>
<comment type="caution">
    <text evidence="3">The sequence shown here is derived from an EMBL/GenBank/DDBJ whole genome shotgun (WGS) entry which is preliminary data.</text>
</comment>
<feature type="domain" description="Helicase HerA central" evidence="2">
    <location>
        <begin position="389"/>
        <end position="627"/>
    </location>
</feature>
<name>A0ABW4LTX2_9BACI</name>
<gene>
    <name evidence="3" type="ORF">ACFSCX_17045</name>
</gene>
<reference evidence="4" key="1">
    <citation type="journal article" date="2019" name="Int. J. Syst. Evol. Microbiol.">
        <title>The Global Catalogue of Microorganisms (GCM) 10K type strain sequencing project: providing services to taxonomists for standard genome sequencing and annotation.</title>
        <authorList>
            <consortium name="The Broad Institute Genomics Platform"/>
            <consortium name="The Broad Institute Genome Sequencing Center for Infectious Disease"/>
            <person name="Wu L."/>
            <person name="Ma J."/>
        </authorList>
    </citation>
    <scope>NUCLEOTIDE SEQUENCE [LARGE SCALE GENOMIC DNA]</scope>
    <source>
        <strain evidence="4">CCUG 49339</strain>
    </source>
</reference>
<evidence type="ECO:0000256" key="1">
    <source>
        <dbReference type="SAM" id="MobiDB-lite"/>
    </source>
</evidence>